<dbReference type="RefSeq" id="WP_175598421.1">
    <property type="nucleotide sequence ID" value="NZ_JABWGO010000001.1"/>
</dbReference>
<feature type="region of interest" description="Disordered" evidence="1">
    <location>
        <begin position="67"/>
        <end position="91"/>
    </location>
</feature>
<evidence type="ECO:0000313" key="3">
    <source>
        <dbReference type="EMBL" id="NUW38788.1"/>
    </source>
</evidence>
<feature type="region of interest" description="Disordered" evidence="1">
    <location>
        <begin position="147"/>
        <end position="173"/>
    </location>
</feature>
<feature type="region of interest" description="Disordered" evidence="1">
    <location>
        <begin position="29"/>
        <end position="48"/>
    </location>
</feature>
<comment type="caution">
    <text evidence="3">The sequence shown here is derived from an EMBL/GenBank/DDBJ whole genome shotgun (WGS) entry which is preliminary data.</text>
</comment>
<gene>
    <name evidence="3" type="ORF">HT134_01405</name>
</gene>
<name>A0A7Y6IID1_9ACTN</name>
<organism evidence="3 4">
    <name type="scientific">Nonomuraea rhodomycinica</name>
    <dbReference type="NCBI Taxonomy" id="1712872"/>
    <lineage>
        <taxon>Bacteria</taxon>
        <taxon>Bacillati</taxon>
        <taxon>Actinomycetota</taxon>
        <taxon>Actinomycetes</taxon>
        <taxon>Streptosporangiales</taxon>
        <taxon>Streptosporangiaceae</taxon>
        <taxon>Nonomuraea</taxon>
    </lineage>
</organism>
<feature type="chain" id="PRO_5039445999" evidence="2">
    <location>
        <begin position="21"/>
        <end position="173"/>
    </location>
</feature>
<dbReference type="Proteomes" id="UP000546126">
    <property type="component" value="Unassembled WGS sequence"/>
</dbReference>
<evidence type="ECO:0000256" key="1">
    <source>
        <dbReference type="SAM" id="MobiDB-lite"/>
    </source>
</evidence>
<dbReference type="EMBL" id="JABWGO010000001">
    <property type="protein sequence ID" value="NUW38788.1"/>
    <property type="molecule type" value="Genomic_DNA"/>
</dbReference>
<dbReference type="AlphaFoldDB" id="A0A7Y6IID1"/>
<keyword evidence="4" id="KW-1185">Reference proteome</keyword>
<keyword evidence="2" id="KW-0732">Signal</keyword>
<dbReference type="PROSITE" id="PS51257">
    <property type="entry name" value="PROKAR_LIPOPROTEIN"/>
    <property type="match status" value="1"/>
</dbReference>
<accession>A0A7Y6IID1</accession>
<proteinExistence type="predicted"/>
<evidence type="ECO:0000313" key="4">
    <source>
        <dbReference type="Proteomes" id="UP000546126"/>
    </source>
</evidence>
<feature type="compositionally biased region" description="Basic and acidic residues" evidence="1">
    <location>
        <begin position="147"/>
        <end position="157"/>
    </location>
</feature>
<reference evidence="3 4" key="1">
    <citation type="submission" date="2020-06" db="EMBL/GenBank/DDBJ databases">
        <authorList>
            <person name="Chanama M."/>
        </authorList>
    </citation>
    <scope>NUCLEOTIDE SEQUENCE [LARGE SCALE GENOMIC DNA]</scope>
    <source>
        <strain evidence="3 4">TBRC6557</strain>
    </source>
</reference>
<sequence length="173" mass="17964">MNVRPLLAAVCAAAALSACAAKAPASDGVASAGGATASPGASAAATASLDPRSAQLKFAQCMREHGIEMDDPEPGGGIRIKSRKGDEAKMQEAQKACGHFMENAVGKLQGKMDPKARDQALKFAQCMREHGMDMKDPSTDGRIEINVRPGTPEDKVEAAQQACKEFEPGGGPR</sequence>
<protein>
    <submittedName>
        <fullName evidence="3">Uncharacterized protein</fullName>
    </submittedName>
</protein>
<evidence type="ECO:0000256" key="2">
    <source>
        <dbReference type="SAM" id="SignalP"/>
    </source>
</evidence>
<feature type="signal peptide" evidence="2">
    <location>
        <begin position="1"/>
        <end position="20"/>
    </location>
</feature>